<proteinExistence type="predicted"/>
<accession>A0A927GL85</accession>
<dbReference type="Gene3D" id="3.40.50.2300">
    <property type="match status" value="1"/>
</dbReference>
<comment type="caution">
    <text evidence="1">The sequence shown here is derived from an EMBL/GenBank/DDBJ whole genome shotgun (WGS) entry which is preliminary data.</text>
</comment>
<evidence type="ECO:0008006" key="3">
    <source>
        <dbReference type="Google" id="ProtNLM"/>
    </source>
</evidence>
<evidence type="ECO:0000313" key="2">
    <source>
        <dbReference type="Proteomes" id="UP000612233"/>
    </source>
</evidence>
<protein>
    <recommendedName>
        <fullName evidence="3">Response regulator</fullName>
    </recommendedName>
</protein>
<dbReference type="SUPFAM" id="SSF52172">
    <property type="entry name" value="CheY-like"/>
    <property type="match status" value="1"/>
</dbReference>
<sequence length="251" mass="28980">MNEIVTGIGFPIVVGVVNFVANKVYTQFTGDERSFFWKKKIHLIDHFDSRTDLEELKKRLKIVVIDDHDIFPVQPFTDAGYSIERWNTVKDYSKLESGAYDIIVLDIFDVAQHLSEDDGLGVLDSLKKKNPAQIIIAYSGHSFDLSKQRFWDLADEKIVKPSSFLRIKDVMDNVVNQRFTLKRYWEVVLDTLEEYNVDEKAIGKIETLFVNALSTGRELNWGKVAEIVHNQQLIIKLMPVGNLITKNFRKK</sequence>
<keyword evidence="2" id="KW-1185">Reference proteome</keyword>
<dbReference type="EMBL" id="JACXAD010000025">
    <property type="protein sequence ID" value="MBD2769929.1"/>
    <property type="molecule type" value="Genomic_DNA"/>
</dbReference>
<dbReference type="Proteomes" id="UP000612233">
    <property type="component" value="Unassembled WGS sequence"/>
</dbReference>
<organism evidence="1 2">
    <name type="scientific">Hymenobacter montanus</name>
    <dbReference type="NCBI Taxonomy" id="2771359"/>
    <lineage>
        <taxon>Bacteria</taxon>
        <taxon>Pseudomonadati</taxon>
        <taxon>Bacteroidota</taxon>
        <taxon>Cytophagia</taxon>
        <taxon>Cytophagales</taxon>
        <taxon>Hymenobacteraceae</taxon>
        <taxon>Hymenobacter</taxon>
    </lineage>
</organism>
<dbReference type="RefSeq" id="WP_191006737.1">
    <property type="nucleotide sequence ID" value="NZ_JACXAD010000025.1"/>
</dbReference>
<gene>
    <name evidence="1" type="ORF">IC235_18725</name>
</gene>
<evidence type="ECO:0000313" key="1">
    <source>
        <dbReference type="EMBL" id="MBD2769929.1"/>
    </source>
</evidence>
<name>A0A927GL85_9BACT</name>
<reference evidence="1" key="1">
    <citation type="submission" date="2020-09" db="EMBL/GenBank/DDBJ databases">
        <authorList>
            <person name="Kim M.K."/>
        </authorList>
    </citation>
    <scope>NUCLEOTIDE SEQUENCE</scope>
    <source>
        <strain evidence="1">BT664</strain>
    </source>
</reference>
<dbReference type="AlphaFoldDB" id="A0A927GL85"/>
<dbReference type="InterPro" id="IPR011006">
    <property type="entry name" value="CheY-like_superfamily"/>
</dbReference>